<feature type="compositionally biased region" description="Low complexity" evidence="1">
    <location>
        <begin position="8"/>
        <end position="24"/>
    </location>
</feature>
<reference evidence="3" key="1">
    <citation type="journal article" date="2019" name="Int. J. Syst. Evol. Microbiol.">
        <title>The Global Catalogue of Microorganisms (GCM) 10K type strain sequencing project: providing services to taxonomists for standard genome sequencing and annotation.</title>
        <authorList>
            <consortium name="The Broad Institute Genomics Platform"/>
            <consortium name="The Broad Institute Genome Sequencing Center for Infectious Disease"/>
            <person name="Wu L."/>
            <person name="Ma J."/>
        </authorList>
    </citation>
    <scope>NUCLEOTIDE SEQUENCE [LARGE SCALE GENOMIC DNA]</scope>
    <source>
        <strain evidence="3">CGMCC 1.16455</strain>
    </source>
</reference>
<evidence type="ECO:0000313" key="2">
    <source>
        <dbReference type="EMBL" id="MFC5298628.1"/>
    </source>
</evidence>
<name>A0ABW0FI09_9MICO</name>
<proteinExistence type="predicted"/>
<dbReference type="EMBL" id="JBHSLN010000077">
    <property type="protein sequence ID" value="MFC5298628.1"/>
    <property type="molecule type" value="Genomic_DNA"/>
</dbReference>
<comment type="caution">
    <text evidence="2">The sequence shown here is derived from an EMBL/GenBank/DDBJ whole genome shotgun (WGS) entry which is preliminary data.</text>
</comment>
<dbReference type="RefSeq" id="WP_343926565.1">
    <property type="nucleotide sequence ID" value="NZ_BAAAIR010000104.1"/>
</dbReference>
<dbReference type="GeneID" id="303299320"/>
<accession>A0ABW0FI09</accession>
<evidence type="ECO:0000256" key="1">
    <source>
        <dbReference type="SAM" id="MobiDB-lite"/>
    </source>
</evidence>
<feature type="region of interest" description="Disordered" evidence="1">
    <location>
        <begin position="1"/>
        <end position="25"/>
    </location>
</feature>
<sequence length="479" mass="53747">MTPTDLFTRPTPSRRTPPMSSLSTVSGVAPSLAQIGDFGPPRTELGVGALMPYNGALYVQNYNSHRAETGTGVSLRRIEEDFSMKKVPEAIGVDGTFTNRLVHFETGSLVIGPHVIEPDHTVHTVDELAQHRLCGTARHLTRPESHVYVLTMEGLVFELELSTREVVLLWDLNEELATEGEWKVHYKDCYSAHGRLVVCSNEYGEADWAGTQSRGRLAEFDGTTWRIIEHKPFTAIGGRGDFTDTIFATGWDAASAILEVYTARDDRWTRYRLPKASHTFDHKWQTEWPRIRETEHERLLVDHHGMFYELSPWAYGGRIWGLRPISTHLWVLGDFCSWKGMLVLGADNASPSGGKNVTTAEPQSGLWFGKTDDLWGFGKPSGWGGPWWREEVHAGEPSDPYLMTGFDNKCLHLENHGKAAVTFDLEVDIHGDGHFRRSQRLTVEPECLVTHVFPSGFSAHWVRVVADADTTASAQLFYT</sequence>
<keyword evidence="3" id="KW-1185">Reference proteome</keyword>
<evidence type="ECO:0000313" key="3">
    <source>
        <dbReference type="Proteomes" id="UP001595937"/>
    </source>
</evidence>
<dbReference type="Proteomes" id="UP001595937">
    <property type="component" value="Unassembled WGS sequence"/>
</dbReference>
<gene>
    <name evidence="2" type="ORF">ACFPK8_14030</name>
</gene>
<protein>
    <submittedName>
        <fullName evidence="2">Uncharacterized protein</fullName>
    </submittedName>
</protein>
<organism evidence="2 3">
    <name type="scientific">Brachybacterium tyrofermentans</name>
    <dbReference type="NCBI Taxonomy" id="47848"/>
    <lineage>
        <taxon>Bacteria</taxon>
        <taxon>Bacillati</taxon>
        <taxon>Actinomycetota</taxon>
        <taxon>Actinomycetes</taxon>
        <taxon>Micrococcales</taxon>
        <taxon>Dermabacteraceae</taxon>
        <taxon>Brachybacterium</taxon>
    </lineage>
</organism>